<dbReference type="GO" id="GO:0005737">
    <property type="term" value="C:cytoplasm"/>
    <property type="evidence" value="ECO:0007669"/>
    <property type="project" value="UniProtKB-SubCell"/>
</dbReference>
<sequence length="1097" mass="122883">MAIVTGDRYLERLVRFVEAQAGPLIDGTLVLKLNPVGLHYVQSRLESLHELERLLAGAPVDYLRAYVSDLGDHRALEQLQRILRLLTSLKVVSVLPPQSRDPTPLSLLPFGRLRFLELRGCDLSTSAARGLLELRHTLEKLICHNSTDALRHVFASRIAEIKDSPQWNRLSFVSCACNGLVLMDESLQLLPAVETLDLSRNKFSKLGNLRKCMKLKHLDLGFNNLRTISSFTEVTSHLVKLVLRNNAITTLHGIENLKSLEGLDVSYNVISNFSELEVLTGLPSLLSLWLEGNPICSARWYRAQVFSLFTYPDKLKLDDTGISKREFWKRQILVAARQKRPASFGFYSPAKDDAEGEGSINRKKKKQSRLASIESEEESICMCSDYDTISCDNEVSSREETVRGDDEAEIVDLMNRAELMKRERSVFWLREFKEWIDQSSEILMENGKFDSRNRKWHHGENSRYTSNSFQDSGDGSITNNLELDRSLAPSHGHRFLDQINGVVNAGGVSLLDMGGTNLTHEHNYHGSKHTKGSHYNKLAANGQQMAANSIIPVPSGDDTIERRLSSSYHGSPPHYQENILQRHDSMVDEILQLSADSYSAASLDTTSCSEDDLTEFGTSLSDVDKRLNGGPQNFKVDGHFLINSFEEKCDDLKNPSPGTGEICESSIDVPAKQPSRILDLDVQYYSGSHRHDGEVLESVNEVVKLSEKRKSKRKPMKRVVALSEESRGFDKSGAPSAAGGPTDTSSLEDGQTKQIFRGSDMEEVCEKQAWDTISTQTNDTATAREKSLTGGTDEFIERYFYMNVATGSHETCEQYLRCDCVLEQESIYREREVALLRSSERRLYVLLIAFRFDGSGTILSVLGCHIVEDIREVSIGMGFQIVRVCLDTGARYLFITRSIDKSRLLLETLGVINVLDTKCSLKRYLTVLILEPVQFELFSKQIGGGAKVNIFQYSMILFCHEKIKDKSWASRSLFVTRGQLLICIEDIRLFGTLSRDSSSPPYFSLVSTCSIADVSEMVIESGASYCVTLVLERAAREFRPSTKAHSKIVATPHGNLSSGILSWKLKWSSETCLFQFVALLKALHAGTGSPLFIRSES</sequence>
<dbReference type="PANTHER" id="PTHR15454">
    <property type="entry name" value="NISCHARIN RELATED"/>
    <property type="match status" value="1"/>
</dbReference>
<comment type="subcellular location">
    <subcellularLocation>
        <location evidence="1">Cytoplasm</location>
    </subcellularLocation>
</comment>
<evidence type="ECO:0000313" key="6">
    <source>
        <dbReference type="EMBL" id="KAL3716324.1"/>
    </source>
</evidence>
<feature type="compositionally biased region" description="Basic and acidic residues" evidence="5">
    <location>
        <begin position="452"/>
        <end position="461"/>
    </location>
</feature>
<reference evidence="6 7" key="1">
    <citation type="submission" date="2024-11" db="EMBL/GenBank/DDBJ databases">
        <title>Chromosome-level genome assembly of Eucalyptus globulus Labill. provides insights into its genome evolution.</title>
        <authorList>
            <person name="Li X."/>
        </authorList>
    </citation>
    <scope>NUCLEOTIDE SEQUENCE [LARGE SCALE GENOMIC DNA]</scope>
    <source>
        <strain evidence="6">CL2024</strain>
        <tissue evidence="6">Fresh tender leaves</tissue>
    </source>
</reference>
<dbReference type="SUPFAM" id="SSF52058">
    <property type="entry name" value="L domain-like"/>
    <property type="match status" value="1"/>
</dbReference>
<dbReference type="InterPro" id="IPR001611">
    <property type="entry name" value="Leu-rich_rpt"/>
</dbReference>
<dbReference type="AlphaFoldDB" id="A0ABD3IQ44"/>
<feature type="region of interest" description="Disordered" evidence="5">
    <location>
        <begin position="346"/>
        <end position="369"/>
    </location>
</feature>
<feature type="compositionally biased region" description="Polar residues" evidence="5">
    <location>
        <begin position="462"/>
        <end position="477"/>
    </location>
</feature>
<keyword evidence="2" id="KW-0963">Cytoplasm</keyword>
<evidence type="ECO:0008006" key="8">
    <source>
        <dbReference type="Google" id="ProtNLM"/>
    </source>
</evidence>
<dbReference type="FunFam" id="3.80.10.10:FF:000502">
    <property type="entry name" value="Predicted protein"/>
    <property type="match status" value="1"/>
</dbReference>
<evidence type="ECO:0000256" key="1">
    <source>
        <dbReference type="ARBA" id="ARBA00004496"/>
    </source>
</evidence>
<evidence type="ECO:0000256" key="3">
    <source>
        <dbReference type="ARBA" id="ARBA00022614"/>
    </source>
</evidence>
<dbReference type="PROSITE" id="PS51450">
    <property type="entry name" value="LRR"/>
    <property type="match status" value="4"/>
</dbReference>
<dbReference type="Pfam" id="PF12799">
    <property type="entry name" value="LRR_4"/>
    <property type="match status" value="1"/>
</dbReference>
<name>A0ABD3IQ44_EUCGL</name>
<comment type="caution">
    <text evidence="6">The sequence shown here is derived from an EMBL/GenBank/DDBJ whole genome shotgun (WGS) entry which is preliminary data.</text>
</comment>
<dbReference type="Proteomes" id="UP001634007">
    <property type="component" value="Unassembled WGS sequence"/>
</dbReference>
<keyword evidence="7" id="KW-1185">Reference proteome</keyword>
<dbReference type="InterPro" id="IPR032675">
    <property type="entry name" value="LRR_dom_sf"/>
</dbReference>
<organism evidence="6 7">
    <name type="scientific">Eucalyptus globulus</name>
    <name type="common">Tasmanian blue gum</name>
    <dbReference type="NCBI Taxonomy" id="34317"/>
    <lineage>
        <taxon>Eukaryota</taxon>
        <taxon>Viridiplantae</taxon>
        <taxon>Streptophyta</taxon>
        <taxon>Embryophyta</taxon>
        <taxon>Tracheophyta</taxon>
        <taxon>Spermatophyta</taxon>
        <taxon>Magnoliopsida</taxon>
        <taxon>eudicotyledons</taxon>
        <taxon>Gunneridae</taxon>
        <taxon>Pentapetalae</taxon>
        <taxon>rosids</taxon>
        <taxon>malvids</taxon>
        <taxon>Myrtales</taxon>
        <taxon>Myrtaceae</taxon>
        <taxon>Myrtoideae</taxon>
        <taxon>Eucalypteae</taxon>
        <taxon>Eucalyptus</taxon>
    </lineage>
</organism>
<protein>
    <recommendedName>
        <fullName evidence="8">Outer arm dynein light chain 1 protein</fullName>
    </recommendedName>
</protein>
<evidence type="ECO:0000313" key="7">
    <source>
        <dbReference type="Proteomes" id="UP001634007"/>
    </source>
</evidence>
<proteinExistence type="predicted"/>
<gene>
    <name evidence="6" type="ORF">ACJRO7_007999</name>
</gene>
<evidence type="ECO:0000256" key="2">
    <source>
        <dbReference type="ARBA" id="ARBA00022490"/>
    </source>
</evidence>
<keyword evidence="3" id="KW-0433">Leucine-rich repeat</keyword>
<dbReference type="Pfam" id="PF13855">
    <property type="entry name" value="LRR_8"/>
    <property type="match status" value="1"/>
</dbReference>
<keyword evidence="4" id="KW-0677">Repeat</keyword>
<dbReference type="Gene3D" id="3.80.10.10">
    <property type="entry name" value="Ribonuclease Inhibitor"/>
    <property type="match status" value="1"/>
</dbReference>
<accession>A0ABD3IQ44</accession>
<dbReference type="EMBL" id="JBJKBG010000011">
    <property type="protein sequence ID" value="KAL3716324.1"/>
    <property type="molecule type" value="Genomic_DNA"/>
</dbReference>
<feature type="compositionally biased region" description="Basic residues" evidence="5">
    <location>
        <begin position="707"/>
        <end position="717"/>
    </location>
</feature>
<feature type="region of interest" description="Disordered" evidence="5">
    <location>
        <begin position="452"/>
        <end position="477"/>
    </location>
</feature>
<dbReference type="InterPro" id="IPR025875">
    <property type="entry name" value="Leu-rich_rpt_4"/>
</dbReference>
<dbReference type="PANTHER" id="PTHR15454:SF69">
    <property type="entry name" value="SERINE_THREONINE-PROTEIN KINASE 11-INTERACTING PROTEIN"/>
    <property type="match status" value="1"/>
</dbReference>
<evidence type="ECO:0000256" key="4">
    <source>
        <dbReference type="ARBA" id="ARBA00022737"/>
    </source>
</evidence>
<evidence type="ECO:0000256" key="5">
    <source>
        <dbReference type="SAM" id="MobiDB-lite"/>
    </source>
</evidence>
<feature type="region of interest" description="Disordered" evidence="5">
    <location>
        <begin position="707"/>
        <end position="749"/>
    </location>
</feature>
<dbReference type="SMART" id="SM00365">
    <property type="entry name" value="LRR_SD22"/>
    <property type="match status" value="4"/>
</dbReference>
<dbReference type="FunFam" id="3.80.10.10:FF:000801">
    <property type="entry name" value="Outer arm dynein light chain 1"/>
    <property type="match status" value="1"/>
</dbReference>